<evidence type="ECO:0000256" key="2">
    <source>
        <dbReference type="ARBA" id="ARBA00023157"/>
    </source>
</evidence>
<dbReference type="InterPro" id="IPR000436">
    <property type="entry name" value="Sushi_SCR_CCP_dom"/>
</dbReference>
<dbReference type="PROSITE" id="PS50853">
    <property type="entry name" value="FN3"/>
    <property type="match status" value="2"/>
</dbReference>
<feature type="region of interest" description="Disordered" evidence="3">
    <location>
        <begin position="572"/>
        <end position="688"/>
    </location>
</feature>
<dbReference type="Pfam" id="PF00084">
    <property type="entry name" value="Sushi"/>
    <property type="match status" value="1"/>
</dbReference>
<keyword evidence="4" id="KW-1133">Transmembrane helix</keyword>
<dbReference type="EnsemblMetazoa" id="G27028.1">
    <property type="protein sequence ID" value="G27028.1:cds"/>
    <property type="gene ID" value="G27028"/>
</dbReference>
<evidence type="ECO:0000256" key="3">
    <source>
        <dbReference type="SAM" id="MobiDB-lite"/>
    </source>
</evidence>
<keyword evidence="7" id="KW-1185">Reference proteome</keyword>
<dbReference type="SMART" id="SM00060">
    <property type="entry name" value="FN3"/>
    <property type="match status" value="2"/>
</dbReference>
<feature type="domain" description="Fibronectin type-III" evidence="5">
    <location>
        <begin position="336"/>
        <end position="424"/>
    </location>
</feature>
<accession>A0A8W8L8Z4</accession>
<dbReference type="InterPro" id="IPR013783">
    <property type="entry name" value="Ig-like_fold"/>
</dbReference>
<feature type="compositionally biased region" description="Low complexity" evidence="3">
    <location>
        <begin position="639"/>
        <end position="656"/>
    </location>
</feature>
<dbReference type="AlphaFoldDB" id="A0A8W8L8Z4"/>
<dbReference type="SUPFAM" id="SSF49265">
    <property type="entry name" value="Fibronectin type III"/>
    <property type="match status" value="1"/>
</dbReference>
<evidence type="ECO:0000256" key="1">
    <source>
        <dbReference type="ARBA" id="ARBA00022737"/>
    </source>
</evidence>
<dbReference type="Proteomes" id="UP000005408">
    <property type="component" value="Unassembled WGS sequence"/>
</dbReference>
<feature type="transmembrane region" description="Helical" evidence="4">
    <location>
        <begin position="445"/>
        <end position="467"/>
    </location>
</feature>
<evidence type="ECO:0000313" key="7">
    <source>
        <dbReference type="Proteomes" id="UP000005408"/>
    </source>
</evidence>
<feature type="compositionally biased region" description="Polar residues" evidence="3">
    <location>
        <begin position="618"/>
        <end position="631"/>
    </location>
</feature>
<reference evidence="6" key="1">
    <citation type="submission" date="2022-08" db="UniProtKB">
        <authorList>
            <consortium name="EnsemblMetazoa"/>
        </authorList>
    </citation>
    <scope>IDENTIFICATION</scope>
    <source>
        <strain evidence="6">05x7-T-G4-1.051#20</strain>
    </source>
</reference>
<dbReference type="PANTHER" id="PTHR46708">
    <property type="entry name" value="TENASCIN"/>
    <property type="match status" value="1"/>
</dbReference>
<feature type="compositionally biased region" description="Basic and acidic residues" evidence="3">
    <location>
        <begin position="663"/>
        <end position="684"/>
    </location>
</feature>
<organism evidence="6 7">
    <name type="scientific">Magallana gigas</name>
    <name type="common">Pacific oyster</name>
    <name type="synonym">Crassostrea gigas</name>
    <dbReference type="NCBI Taxonomy" id="29159"/>
    <lineage>
        <taxon>Eukaryota</taxon>
        <taxon>Metazoa</taxon>
        <taxon>Spiralia</taxon>
        <taxon>Lophotrochozoa</taxon>
        <taxon>Mollusca</taxon>
        <taxon>Bivalvia</taxon>
        <taxon>Autobranchia</taxon>
        <taxon>Pteriomorphia</taxon>
        <taxon>Ostreida</taxon>
        <taxon>Ostreoidea</taxon>
        <taxon>Ostreidae</taxon>
        <taxon>Magallana</taxon>
    </lineage>
</organism>
<feature type="domain" description="Fibronectin type-III" evidence="5">
    <location>
        <begin position="248"/>
        <end position="334"/>
    </location>
</feature>
<dbReference type="Pfam" id="PF00041">
    <property type="entry name" value="fn3"/>
    <property type="match status" value="2"/>
</dbReference>
<keyword evidence="4" id="KW-0812">Transmembrane</keyword>
<keyword evidence="2" id="KW-1015">Disulfide bond</keyword>
<keyword evidence="4" id="KW-0472">Membrane</keyword>
<sequence>MKLKLNGIILIKAIFITILQAYTPIRRYYVVEGESGRYLGRTNAGSPYICHYYEHGQPNTDLSNQCYDQNKEYYEDERVKMAYMYRGQSYPACPPLPKINNGYWKCPRGVFSNSVEVYASCAAQCFHGFTSNSTKEVVVRCPESLQWENFADFQCIINNDICQLWNLSFITSEPFQAIISWNVTTACQEHNFTFEMIGPKQNLTKRLQKNTTFMVIKDVDLDTTYEVFLYDQGKELASGKFRSASRVSPAKDHHAHQVNPTSVNITWEAPVNDSSVIGYMVNITDGDNWFTLNTSDTSLVVSRLETGKNYAITVAAFNHYSRSLLSEPVYIELPVAPTKIVHVHQVNTTAMHIRWEAPMNNSSVIGFMVNITHRDNWFTLNTSDTSLVVSSLETGKNYTITVAAFNQNSISLQSEPVHIELKEKSDGVKNNNDVEPTTTFSIYKLIIPLIVAAVIVPMICIVMVRLFKRWRPKRKSQHGSINGVSQNDQNSIEMDTLHNEECSQRLREEDNGADDRVNNCQEGSTCSSPLLAQQPHNLSNSTSPILNVKSFEYTCNSLELAEAEHLDPESISLREEESGLPLRSSFGKSGDDLLKEVDKNAPKKWSTSGVSKKGPGSDSGQGSETGTCSTVSDSDDSPNRSSQSSRNSSQGRGSRQMNYSHQDSIDSGRVSEGETGKESEKSSGAEKVIPVEVLESRLTDISEKSVEQDSSVEIPVSVENEPDPEECSCTFSNFISTVKPEHVYDLADLLDPHDHYGVKRSWKSLAEDVLNFDYFKIVAIGHRTKKPFEEEVLPHLEAEGKKLENGNPRSIHLASQNGSSSSSMQPFALPIQFWMYGRSLRCTPHPSRWLLKCLLGIPVTKSGHFSHRGQCEDKDCINIMSAGLSRYRAYNFCKGSS</sequence>
<dbReference type="PANTHER" id="PTHR46708:SF2">
    <property type="entry name" value="FIBRONECTIN TYPE-III DOMAIN-CONTAINING PROTEIN"/>
    <property type="match status" value="1"/>
</dbReference>
<dbReference type="CDD" id="cd00033">
    <property type="entry name" value="CCP"/>
    <property type="match status" value="1"/>
</dbReference>
<dbReference type="InterPro" id="IPR003961">
    <property type="entry name" value="FN3_dom"/>
</dbReference>
<feature type="compositionally biased region" description="Basic and acidic residues" evidence="3">
    <location>
        <begin position="589"/>
        <end position="601"/>
    </location>
</feature>
<dbReference type="CDD" id="cd00063">
    <property type="entry name" value="FN3"/>
    <property type="match status" value="2"/>
</dbReference>
<dbReference type="InterPro" id="IPR050991">
    <property type="entry name" value="ECM_Regulatory_Proteins"/>
</dbReference>
<dbReference type="Gene3D" id="2.60.40.10">
    <property type="entry name" value="Immunoglobulins"/>
    <property type="match status" value="2"/>
</dbReference>
<evidence type="ECO:0000259" key="5">
    <source>
        <dbReference type="PROSITE" id="PS50853"/>
    </source>
</evidence>
<keyword evidence="1" id="KW-0677">Repeat</keyword>
<proteinExistence type="predicted"/>
<evidence type="ECO:0000313" key="6">
    <source>
        <dbReference type="EnsemblMetazoa" id="G27028.1:cds"/>
    </source>
</evidence>
<name>A0A8W8L8Z4_MAGGI</name>
<dbReference type="InterPro" id="IPR036116">
    <property type="entry name" value="FN3_sf"/>
</dbReference>
<protein>
    <recommendedName>
        <fullName evidence="5">Fibronectin type-III domain-containing protein</fullName>
    </recommendedName>
</protein>
<evidence type="ECO:0000256" key="4">
    <source>
        <dbReference type="SAM" id="Phobius"/>
    </source>
</evidence>